<keyword evidence="2" id="KW-1185">Reference proteome</keyword>
<organism evidence="1 2">
    <name type="scientific">Popillia japonica</name>
    <name type="common">Japanese beetle</name>
    <dbReference type="NCBI Taxonomy" id="7064"/>
    <lineage>
        <taxon>Eukaryota</taxon>
        <taxon>Metazoa</taxon>
        <taxon>Ecdysozoa</taxon>
        <taxon>Arthropoda</taxon>
        <taxon>Hexapoda</taxon>
        <taxon>Insecta</taxon>
        <taxon>Pterygota</taxon>
        <taxon>Neoptera</taxon>
        <taxon>Endopterygota</taxon>
        <taxon>Coleoptera</taxon>
        <taxon>Polyphaga</taxon>
        <taxon>Scarabaeiformia</taxon>
        <taxon>Scarabaeidae</taxon>
        <taxon>Rutelinae</taxon>
        <taxon>Popillia</taxon>
    </lineage>
</organism>
<evidence type="ECO:0000313" key="2">
    <source>
        <dbReference type="Proteomes" id="UP001458880"/>
    </source>
</evidence>
<dbReference type="AlphaFoldDB" id="A0AAW1IBQ6"/>
<gene>
    <name evidence="1" type="ORF">QE152_g36925</name>
</gene>
<accession>A0AAW1IBQ6</accession>
<evidence type="ECO:0000313" key="1">
    <source>
        <dbReference type="EMBL" id="KAK9686797.1"/>
    </source>
</evidence>
<reference evidence="1 2" key="1">
    <citation type="journal article" date="2024" name="BMC Genomics">
        <title>De novo assembly and annotation of Popillia japonica's genome with initial clues to its potential as an invasive pest.</title>
        <authorList>
            <person name="Cucini C."/>
            <person name="Boschi S."/>
            <person name="Funari R."/>
            <person name="Cardaioli E."/>
            <person name="Iannotti N."/>
            <person name="Marturano G."/>
            <person name="Paoli F."/>
            <person name="Bruttini M."/>
            <person name="Carapelli A."/>
            <person name="Frati F."/>
            <person name="Nardi F."/>
        </authorList>
    </citation>
    <scope>NUCLEOTIDE SEQUENCE [LARGE SCALE GENOMIC DNA]</scope>
    <source>
        <strain evidence="1">DMR45628</strain>
    </source>
</reference>
<dbReference type="EMBL" id="JASPKY010000684">
    <property type="protein sequence ID" value="KAK9686797.1"/>
    <property type="molecule type" value="Genomic_DNA"/>
</dbReference>
<protein>
    <submittedName>
        <fullName evidence="1">Uncharacterized protein</fullName>
    </submittedName>
</protein>
<sequence>MQQSTRALFMFVYMNVYKFPTKLELRLLWLKACNLNMQDDVTKVTVFLTNGVIGKVAYGPKTPRKRRIIFRVCELIAFQETLLRINVAVKGATRMTTVLDNTVGNCRFTNFLSRSKVLLMAGLQDDYLDWTEPFFGTYTCIGEEQCKNVPRNWSYTPNQHYIEDVWSNIKTKNVQRVQLKVKKCKNFLPNKLVSEKRPKSAA</sequence>
<comment type="caution">
    <text evidence="1">The sequence shown here is derived from an EMBL/GenBank/DDBJ whole genome shotgun (WGS) entry which is preliminary data.</text>
</comment>
<dbReference type="Proteomes" id="UP001458880">
    <property type="component" value="Unassembled WGS sequence"/>
</dbReference>
<name>A0AAW1IBQ6_POPJA</name>
<proteinExistence type="predicted"/>